<dbReference type="STRING" id="716541.ECL_04009"/>
<name>A0A0H3CNS1_ENTCC</name>
<dbReference type="EMBL" id="CP001918">
    <property type="protein sequence ID" value="ADF63543.1"/>
    <property type="molecule type" value="Genomic_DNA"/>
</dbReference>
<reference evidence="2 3" key="1">
    <citation type="journal article" date="2010" name="J. Bacteriol.">
        <title>Complete genome sequence of Enterobacter cloacae subsp. cloacae type strain ATCC 13047.</title>
        <authorList>
            <person name="Ren Y."/>
            <person name="Ren Y."/>
            <person name="Zhou Z."/>
            <person name="Guo X."/>
            <person name="Li Y."/>
            <person name="Feng L."/>
            <person name="Wang L."/>
        </authorList>
    </citation>
    <scope>NUCLEOTIDE SEQUENCE [LARGE SCALE GENOMIC DNA]</scope>
    <source>
        <strain evidence="3">ATCC 13047 / DSM 30054 / NBRC 13535 / NCTC 10005 / WDCM 00083 / NCDC 279-56</strain>
    </source>
</reference>
<proteinExistence type="predicted"/>
<protein>
    <submittedName>
        <fullName evidence="2">Uncharacterized protein</fullName>
    </submittedName>
</protein>
<evidence type="ECO:0000313" key="2">
    <source>
        <dbReference type="EMBL" id="ADF63543.1"/>
    </source>
</evidence>
<dbReference type="EnsemblBacteria" id="ADF63543">
    <property type="protein sequence ID" value="ADF63543"/>
    <property type="gene ID" value="ECL_04009"/>
</dbReference>
<gene>
    <name evidence="2" type="ordered locus">ECL_04009</name>
</gene>
<dbReference type="AlphaFoldDB" id="A0A0H3CNS1"/>
<organism evidence="2 3">
    <name type="scientific">Enterobacter cloacae subsp. cloacae (strain ATCC 13047 / DSM 30054 / NBRC 13535 / NCTC 10005 / WDCM 00083 / NCDC 279-56)</name>
    <dbReference type="NCBI Taxonomy" id="716541"/>
    <lineage>
        <taxon>Bacteria</taxon>
        <taxon>Pseudomonadati</taxon>
        <taxon>Pseudomonadota</taxon>
        <taxon>Gammaproteobacteria</taxon>
        <taxon>Enterobacterales</taxon>
        <taxon>Enterobacteriaceae</taxon>
        <taxon>Enterobacter</taxon>
        <taxon>Enterobacter cloacae complex</taxon>
    </lineage>
</organism>
<feature type="region of interest" description="Disordered" evidence="1">
    <location>
        <begin position="1"/>
        <end position="22"/>
    </location>
</feature>
<sequence>MILRIKKQDEKENNEASKKPSSLEDFVEKTRINKNLILVVSLKPEGYAIHVNQTNPNH</sequence>
<evidence type="ECO:0000313" key="3">
    <source>
        <dbReference type="Proteomes" id="UP000002363"/>
    </source>
</evidence>
<keyword evidence="3" id="KW-1185">Reference proteome</keyword>
<dbReference type="KEGG" id="enc:ECL_04009"/>
<evidence type="ECO:0000256" key="1">
    <source>
        <dbReference type="SAM" id="MobiDB-lite"/>
    </source>
</evidence>
<accession>A0A0H3CNS1</accession>
<dbReference type="HOGENOM" id="CLU_2972276_0_0_6"/>
<dbReference type="Proteomes" id="UP000002363">
    <property type="component" value="Chromosome"/>
</dbReference>